<comment type="caution">
    <text evidence="1">The sequence shown here is derived from an EMBL/GenBank/DDBJ whole genome shotgun (WGS) entry which is preliminary data.</text>
</comment>
<dbReference type="AlphaFoldDB" id="A0A2K3KD92"/>
<reference evidence="1 2" key="2">
    <citation type="journal article" date="2017" name="Front. Plant Sci.">
        <title>Gene Classification and Mining of Molecular Markers Useful in Red Clover (Trifolium pratense) Breeding.</title>
        <authorList>
            <person name="Istvanek J."/>
            <person name="Dluhosova J."/>
            <person name="Dluhos P."/>
            <person name="Patkova L."/>
            <person name="Nedelnik J."/>
            <person name="Repkova J."/>
        </authorList>
    </citation>
    <scope>NUCLEOTIDE SEQUENCE [LARGE SCALE GENOMIC DNA]</scope>
    <source>
        <strain evidence="2">cv. Tatra</strain>
        <tissue evidence="1">Young leaves</tissue>
    </source>
</reference>
<evidence type="ECO:0000313" key="2">
    <source>
        <dbReference type="Proteomes" id="UP000236291"/>
    </source>
</evidence>
<name>A0A2K3KD92_TRIPR</name>
<organism evidence="1 2">
    <name type="scientific">Trifolium pratense</name>
    <name type="common">Red clover</name>
    <dbReference type="NCBI Taxonomy" id="57577"/>
    <lineage>
        <taxon>Eukaryota</taxon>
        <taxon>Viridiplantae</taxon>
        <taxon>Streptophyta</taxon>
        <taxon>Embryophyta</taxon>
        <taxon>Tracheophyta</taxon>
        <taxon>Spermatophyta</taxon>
        <taxon>Magnoliopsida</taxon>
        <taxon>eudicotyledons</taxon>
        <taxon>Gunneridae</taxon>
        <taxon>Pentapetalae</taxon>
        <taxon>rosids</taxon>
        <taxon>fabids</taxon>
        <taxon>Fabales</taxon>
        <taxon>Fabaceae</taxon>
        <taxon>Papilionoideae</taxon>
        <taxon>50 kb inversion clade</taxon>
        <taxon>NPAAA clade</taxon>
        <taxon>Hologalegina</taxon>
        <taxon>IRL clade</taxon>
        <taxon>Trifolieae</taxon>
        <taxon>Trifolium</taxon>
    </lineage>
</organism>
<sequence length="50" mass="5621">APDLSRRAWLQILQLRRACNGLTRCVIKSEVYDLQLCNIHAARDSSTPPA</sequence>
<dbReference type="Proteomes" id="UP000236291">
    <property type="component" value="Unassembled WGS sequence"/>
</dbReference>
<protein>
    <submittedName>
        <fullName evidence="1">Uncharacterized protein</fullName>
    </submittedName>
</protein>
<evidence type="ECO:0000313" key="1">
    <source>
        <dbReference type="EMBL" id="PNX64233.1"/>
    </source>
</evidence>
<reference evidence="1 2" key="1">
    <citation type="journal article" date="2014" name="Am. J. Bot.">
        <title>Genome assembly and annotation for red clover (Trifolium pratense; Fabaceae).</title>
        <authorList>
            <person name="Istvanek J."/>
            <person name="Jaros M."/>
            <person name="Krenek A."/>
            <person name="Repkova J."/>
        </authorList>
    </citation>
    <scope>NUCLEOTIDE SEQUENCE [LARGE SCALE GENOMIC DNA]</scope>
    <source>
        <strain evidence="2">cv. Tatra</strain>
        <tissue evidence="1">Young leaves</tissue>
    </source>
</reference>
<gene>
    <name evidence="1" type="ORF">L195_g062014</name>
</gene>
<proteinExistence type="predicted"/>
<dbReference type="EMBL" id="ASHM01163264">
    <property type="protein sequence ID" value="PNX64233.1"/>
    <property type="molecule type" value="Genomic_DNA"/>
</dbReference>
<accession>A0A2K3KD92</accession>
<feature type="non-terminal residue" evidence="1">
    <location>
        <position position="1"/>
    </location>
</feature>